<accession>X0SEP3</accession>
<proteinExistence type="predicted"/>
<protein>
    <recommendedName>
        <fullName evidence="2">Tyr recombinase domain-containing protein</fullName>
    </recommendedName>
</protein>
<comment type="caution">
    <text evidence="1">The sequence shown here is derived from an EMBL/GenBank/DDBJ whole genome shotgun (WGS) entry which is preliminary data.</text>
</comment>
<evidence type="ECO:0000313" key="1">
    <source>
        <dbReference type="EMBL" id="GAF79508.1"/>
    </source>
</evidence>
<dbReference type="SUPFAM" id="SSF56349">
    <property type="entry name" value="DNA breaking-rejoining enzymes"/>
    <property type="match status" value="1"/>
</dbReference>
<dbReference type="EMBL" id="BARS01004521">
    <property type="protein sequence ID" value="GAF79508.1"/>
    <property type="molecule type" value="Genomic_DNA"/>
</dbReference>
<dbReference type="GO" id="GO:0003677">
    <property type="term" value="F:DNA binding"/>
    <property type="evidence" value="ECO:0007669"/>
    <property type="project" value="InterPro"/>
</dbReference>
<dbReference type="InterPro" id="IPR011010">
    <property type="entry name" value="DNA_brk_join_enz"/>
</dbReference>
<sequence>LWLRNGGDSLMLQRLLGHTTLMMTNRYCQAIGCYDAIEAHVKYSPVDRLG</sequence>
<name>X0SEP3_9ZZZZ</name>
<feature type="non-terminal residue" evidence="1">
    <location>
        <position position="1"/>
    </location>
</feature>
<reference evidence="1" key="1">
    <citation type="journal article" date="2014" name="Front. Microbiol.">
        <title>High frequency of phylogenetically diverse reductive dehalogenase-homologous genes in deep subseafloor sedimentary metagenomes.</title>
        <authorList>
            <person name="Kawai M."/>
            <person name="Futagami T."/>
            <person name="Toyoda A."/>
            <person name="Takaki Y."/>
            <person name="Nishi S."/>
            <person name="Hori S."/>
            <person name="Arai W."/>
            <person name="Tsubouchi T."/>
            <person name="Morono Y."/>
            <person name="Uchiyama I."/>
            <person name="Ito T."/>
            <person name="Fujiyama A."/>
            <person name="Inagaki F."/>
            <person name="Takami H."/>
        </authorList>
    </citation>
    <scope>NUCLEOTIDE SEQUENCE</scope>
    <source>
        <strain evidence="1">Expedition CK06-06</strain>
    </source>
</reference>
<evidence type="ECO:0008006" key="2">
    <source>
        <dbReference type="Google" id="ProtNLM"/>
    </source>
</evidence>
<dbReference type="AlphaFoldDB" id="X0SEP3"/>
<organism evidence="1">
    <name type="scientific">marine sediment metagenome</name>
    <dbReference type="NCBI Taxonomy" id="412755"/>
    <lineage>
        <taxon>unclassified sequences</taxon>
        <taxon>metagenomes</taxon>
        <taxon>ecological metagenomes</taxon>
    </lineage>
</organism>
<gene>
    <name evidence="1" type="ORF">S01H1_08837</name>
</gene>